<keyword evidence="2" id="KW-1185">Reference proteome</keyword>
<dbReference type="AlphaFoldDB" id="A0A3D8SP39"/>
<gene>
    <name evidence="1" type="ORF">BP5796_03252</name>
</gene>
<name>A0A3D8SP39_9HELO</name>
<proteinExistence type="predicted"/>
<dbReference type="EMBL" id="PDLN01000004">
    <property type="protein sequence ID" value="RDW87558.1"/>
    <property type="molecule type" value="Genomic_DNA"/>
</dbReference>
<dbReference type="Proteomes" id="UP000256328">
    <property type="component" value="Unassembled WGS sequence"/>
</dbReference>
<evidence type="ECO:0000313" key="2">
    <source>
        <dbReference type="Proteomes" id="UP000256328"/>
    </source>
</evidence>
<accession>A0A3D8SP39</accession>
<evidence type="ECO:0000313" key="1">
    <source>
        <dbReference type="EMBL" id="RDW87558.1"/>
    </source>
</evidence>
<protein>
    <submittedName>
        <fullName evidence="1">Uncharacterized protein</fullName>
    </submittedName>
</protein>
<sequence>MSSALRASLKIRETTAFAALLLAFSPAVVLGTPLALERFPRTRFTQSRFWRQAQGQFDGQRVKHALEVILRRGRGA</sequence>
<comment type="caution">
    <text evidence="1">The sequence shown here is derived from an EMBL/GenBank/DDBJ whole genome shotgun (WGS) entry which is preliminary data.</text>
</comment>
<organism evidence="1 2">
    <name type="scientific">Coleophoma crateriformis</name>
    <dbReference type="NCBI Taxonomy" id="565419"/>
    <lineage>
        <taxon>Eukaryota</taxon>
        <taxon>Fungi</taxon>
        <taxon>Dikarya</taxon>
        <taxon>Ascomycota</taxon>
        <taxon>Pezizomycotina</taxon>
        <taxon>Leotiomycetes</taxon>
        <taxon>Helotiales</taxon>
        <taxon>Dermateaceae</taxon>
        <taxon>Coleophoma</taxon>
    </lineage>
</organism>
<dbReference type="OrthoDB" id="10301005at2759"/>
<reference evidence="1 2" key="1">
    <citation type="journal article" date="2018" name="IMA Fungus">
        <title>IMA Genome-F 9: Draft genome sequence of Annulohypoxylon stygium, Aspergillus mulundensis, Berkeleyomyces basicola (syn. Thielaviopsis basicola), Ceratocystis smalleyi, two Cercospora beticola strains, Coleophoma cylindrospora, Fusarium fracticaudum, Phialophora cf. hyalina, and Morchella septimelata.</title>
        <authorList>
            <person name="Wingfield B.D."/>
            <person name="Bills G.F."/>
            <person name="Dong Y."/>
            <person name="Huang W."/>
            <person name="Nel W.J."/>
            <person name="Swalarsk-Parry B.S."/>
            <person name="Vaghefi N."/>
            <person name="Wilken P.M."/>
            <person name="An Z."/>
            <person name="de Beer Z.W."/>
            <person name="De Vos L."/>
            <person name="Chen L."/>
            <person name="Duong T.A."/>
            <person name="Gao Y."/>
            <person name="Hammerbacher A."/>
            <person name="Kikkert J.R."/>
            <person name="Li Y."/>
            <person name="Li H."/>
            <person name="Li K."/>
            <person name="Li Q."/>
            <person name="Liu X."/>
            <person name="Ma X."/>
            <person name="Naidoo K."/>
            <person name="Pethybridge S.J."/>
            <person name="Sun J."/>
            <person name="Steenkamp E.T."/>
            <person name="van der Nest M.A."/>
            <person name="van Wyk S."/>
            <person name="Wingfield M.J."/>
            <person name="Xiong C."/>
            <person name="Yue Q."/>
            <person name="Zhang X."/>
        </authorList>
    </citation>
    <scope>NUCLEOTIDE SEQUENCE [LARGE SCALE GENOMIC DNA]</scope>
    <source>
        <strain evidence="1 2">BP5796</strain>
    </source>
</reference>